<proteinExistence type="predicted"/>
<dbReference type="KEGG" id="rtn:A6122_2691"/>
<dbReference type="EMBL" id="CP015515">
    <property type="protein sequence ID" value="AND17804.1"/>
    <property type="molecule type" value="Genomic_DNA"/>
</dbReference>
<dbReference type="Proteomes" id="UP000077071">
    <property type="component" value="Chromosome"/>
</dbReference>
<dbReference type="PATRIC" id="fig|33888.3.peg.3014"/>
<gene>
    <name evidence="1" type="ORF">A6122_2691</name>
</gene>
<organism evidence="1 2">
    <name type="scientific">Rathayibacter tritici</name>
    <dbReference type="NCBI Taxonomy" id="33888"/>
    <lineage>
        <taxon>Bacteria</taxon>
        <taxon>Bacillati</taxon>
        <taxon>Actinomycetota</taxon>
        <taxon>Actinomycetes</taxon>
        <taxon>Micrococcales</taxon>
        <taxon>Microbacteriaceae</taxon>
        <taxon>Rathayibacter</taxon>
    </lineage>
</organism>
<keyword evidence="2" id="KW-1185">Reference proteome</keyword>
<dbReference type="RefSeq" id="WP_146085121.1">
    <property type="nucleotide sequence ID" value="NZ_CP015515.1"/>
</dbReference>
<reference evidence="1 2" key="1">
    <citation type="submission" date="2016-05" db="EMBL/GenBank/DDBJ databases">
        <title>Complete genome sequence of Rathayibacter tritici NCPPB 1953.</title>
        <authorList>
            <person name="Park J."/>
            <person name="Lee H.-H."/>
            <person name="Lee S.-W."/>
            <person name="Seo Y.-S."/>
        </authorList>
    </citation>
    <scope>NUCLEOTIDE SEQUENCE [LARGE SCALE GENOMIC DNA]</scope>
    <source>
        <strain evidence="1 2">NCPPB 1953</strain>
    </source>
</reference>
<protein>
    <submittedName>
        <fullName evidence="1">Uncharacterized protein</fullName>
    </submittedName>
</protein>
<sequence length="258" mass="28607">MVDARVLGDKFAPITSRMGFVRAPAATVALTYYEWDHDENSRDTITEVTGGISEAAPLMEPLEFGSPHKFLVVGTANPEWSAFVKNGAQGTDPSGSTKVLGQRLNTDSLYISCIPSCPPGDERARLGARQFVVHRPDPDPSAGLAKTIRVIELTQDSRWTFHTSGDPLPFEDVAAYTNRRIADRFTPEMLADYCAAYGLRPFDDDFFPGPSYVIEREQTISPLARVRPSETFAQAQARLGIVPRDDTPQRTDDERRQE</sequence>
<accession>A0A160KVS6</accession>
<dbReference type="AlphaFoldDB" id="A0A160KVS6"/>
<evidence type="ECO:0000313" key="1">
    <source>
        <dbReference type="EMBL" id="AND17804.1"/>
    </source>
</evidence>
<dbReference type="STRING" id="33888.A6122_2691"/>
<dbReference type="OrthoDB" id="8610356at2"/>
<name>A0A160KVS6_9MICO</name>
<evidence type="ECO:0000313" key="2">
    <source>
        <dbReference type="Proteomes" id="UP000077071"/>
    </source>
</evidence>